<keyword evidence="3" id="KW-0808">Transferase</keyword>
<gene>
    <name evidence="9" type="ORF">ULVI_13535</name>
</gene>
<evidence type="ECO:0000256" key="6">
    <source>
        <dbReference type="PROSITE-ProRule" id="PRU00339"/>
    </source>
</evidence>
<dbReference type="InterPro" id="IPR036890">
    <property type="entry name" value="HATPase_C_sf"/>
</dbReference>
<dbReference type="EMBL" id="LRXL01000052">
    <property type="protein sequence ID" value="OAB76075.1"/>
    <property type="molecule type" value="Genomic_DNA"/>
</dbReference>
<evidence type="ECO:0000256" key="5">
    <source>
        <dbReference type="ARBA" id="ARBA00023012"/>
    </source>
</evidence>
<evidence type="ECO:0000256" key="4">
    <source>
        <dbReference type="ARBA" id="ARBA00022777"/>
    </source>
</evidence>
<protein>
    <recommendedName>
        <fullName evidence="2">histidine kinase</fullName>
        <ecNumber evidence="2">2.7.13.3</ecNumber>
    </recommendedName>
</protein>
<name>A0A167F0X1_9FLAO</name>
<dbReference type="InterPro" id="IPR011990">
    <property type="entry name" value="TPR-like_helical_dom_sf"/>
</dbReference>
<keyword evidence="5" id="KW-0902">Two-component regulatory system</keyword>
<keyword evidence="7" id="KW-0812">Transmembrane</keyword>
<feature type="transmembrane region" description="Helical" evidence="7">
    <location>
        <begin position="417"/>
        <end position="437"/>
    </location>
</feature>
<comment type="catalytic activity">
    <reaction evidence="1">
        <text>ATP + protein L-histidine = ADP + protein N-phospho-L-histidine.</text>
        <dbReference type="EC" id="2.7.13.3"/>
    </reaction>
</comment>
<keyword evidence="10" id="KW-1185">Reference proteome</keyword>
<dbReference type="PANTHER" id="PTHR24421">
    <property type="entry name" value="NITRATE/NITRITE SENSOR PROTEIN NARX-RELATED"/>
    <property type="match status" value="1"/>
</dbReference>
<dbReference type="InterPro" id="IPR003594">
    <property type="entry name" value="HATPase_dom"/>
</dbReference>
<accession>A0A167F0X1</accession>
<keyword evidence="7" id="KW-1133">Transmembrane helix</keyword>
<evidence type="ECO:0000313" key="10">
    <source>
        <dbReference type="Proteomes" id="UP000077013"/>
    </source>
</evidence>
<comment type="caution">
    <text evidence="9">The sequence shown here is derived from an EMBL/GenBank/DDBJ whole genome shotgun (WGS) entry which is preliminary data.</text>
</comment>
<feature type="domain" description="Histidine kinase/HSP90-like ATPase" evidence="8">
    <location>
        <begin position="549"/>
        <end position="634"/>
    </location>
</feature>
<dbReference type="InterPro" id="IPR019734">
    <property type="entry name" value="TPR_rpt"/>
</dbReference>
<dbReference type="Gene3D" id="1.25.40.10">
    <property type="entry name" value="Tetratricopeptide repeat domain"/>
    <property type="match status" value="1"/>
</dbReference>
<dbReference type="GO" id="GO:0004673">
    <property type="term" value="F:protein histidine kinase activity"/>
    <property type="evidence" value="ECO:0007669"/>
    <property type="project" value="UniProtKB-EC"/>
</dbReference>
<dbReference type="OrthoDB" id="943406at2"/>
<keyword evidence="7" id="KW-0472">Membrane</keyword>
<organism evidence="9 10">
    <name type="scientific">Cochleicola gelatinilyticus</name>
    <dbReference type="NCBI Taxonomy" id="1763537"/>
    <lineage>
        <taxon>Bacteria</taxon>
        <taxon>Pseudomonadati</taxon>
        <taxon>Bacteroidota</taxon>
        <taxon>Flavobacteriia</taxon>
        <taxon>Flavobacteriales</taxon>
        <taxon>Flavobacteriaceae</taxon>
        <taxon>Cochleicola</taxon>
    </lineage>
</organism>
<dbReference type="SUPFAM" id="SSF55874">
    <property type="entry name" value="ATPase domain of HSP90 chaperone/DNA topoisomerase II/histidine kinase"/>
    <property type="match status" value="1"/>
</dbReference>
<evidence type="ECO:0000313" key="9">
    <source>
        <dbReference type="EMBL" id="OAB76075.1"/>
    </source>
</evidence>
<feature type="repeat" description="TPR" evidence="6">
    <location>
        <begin position="185"/>
        <end position="218"/>
    </location>
</feature>
<dbReference type="GO" id="GO:0000160">
    <property type="term" value="P:phosphorelay signal transduction system"/>
    <property type="evidence" value="ECO:0007669"/>
    <property type="project" value="UniProtKB-KW"/>
</dbReference>
<keyword evidence="4" id="KW-0418">Kinase</keyword>
<dbReference type="AlphaFoldDB" id="A0A167F0X1"/>
<dbReference type="PROSITE" id="PS50005">
    <property type="entry name" value="TPR"/>
    <property type="match status" value="1"/>
</dbReference>
<proteinExistence type="predicted"/>
<evidence type="ECO:0000256" key="2">
    <source>
        <dbReference type="ARBA" id="ARBA00012438"/>
    </source>
</evidence>
<dbReference type="Gene3D" id="3.30.565.10">
    <property type="entry name" value="Histidine kinase-like ATPase, C-terminal domain"/>
    <property type="match status" value="1"/>
</dbReference>
<evidence type="ECO:0000256" key="1">
    <source>
        <dbReference type="ARBA" id="ARBA00000085"/>
    </source>
</evidence>
<evidence type="ECO:0000259" key="8">
    <source>
        <dbReference type="Pfam" id="PF02518"/>
    </source>
</evidence>
<evidence type="ECO:0000256" key="3">
    <source>
        <dbReference type="ARBA" id="ARBA00022679"/>
    </source>
</evidence>
<dbReference type="STRING" id="1763537.ULVI_13535"/>
<dbReference type="Pfam" id="PF13374">
    <property type="entry name" value="TPR_10"/>
    <property type="match status" value="1"/>
</dbReference>
<reference evidence="9 10" key="1">
    <citation type="submission" date="2016-02" db="EMBL/GenBank/DDBJ databases">
        <title>Ulvibacter sp. LPB0005, isolated from Thais luteostoma.</title>
        <authorList>
            <person name="Shin S.-K."/>
            <person name="Yi H."/>
        </authorList>
    </citation>
    <scope>NUCLEOTIDE SEQUENCE [LARGE SCALE GENOMIC DNA]</scope>
    <source>
        <strain evidence="9 10">LPB0005</strain>
    </source>
</reference>
<dbReference type="PANTHER" id="PTHR24421:SF10">
    <property type="entry name" value="NITRATE_NITRITE SENSOR PROTEIN NARQ"/>
    <property type="match status" value="1"/>
</dbReference>
<dbReference type="Pfam" id="PF02518">
    <property type="entry name" value="HATPase_c"/>
    <property type="match status" value="1"/>
</dbReference>
<dbReference type="RefSeq" id="WP_068593331.1">
    <property type="nucleotide sequence ID" value="NZ_LRXL01000052.1"/>
</dbReference>
<dbReference type="SUPFAM" id="SSF48452">
    <property type="entry name" value="TPR-like"/>
    <property type="match status" value="1"/>
</dbReference>
<evidence type="ECO:0000256" key="7">
    <source>
        <dbReference type="SAM" id="Phobius"/>
    </source>
</evidence>
<dbReference type="InterPro" id="IPR050482">
    <property type="entry name" value="Sensor_HK_TwoCompSys"/>
</dbReference>
<sequence>MNQSLFALLFWVCSPIFSQGIFTSEEIATTPIALYEKGKNSSNSDTARMHYLNEALKTMEEHDTLQSYILYAKCNLHYRLGQIDSLNYFGKKLKRLSEKNENKINLAKYWYLKAYYFENTNPIIDSAYFYYHRAKIVFIESSQPEKAGNCAFRMGAIQRIKNDFFGAKETLIESLKYLQNKNYRASTYNELGIVHRNLNNEENAVKNYQKAIQTTENKRDRLIFRNNLAYDLYFFERYEEAKPIYETILADPVLKKDSISYARTLHNFALLQWKMKISTHEQILQKLNLAKQIRKNTHHTLGILTSYTDIASYYSTKNPTLAKKFADSAIQLGRKMNLPSAEKEALAVLMKLDKNNVSLRDRYVILTDSLHTNELKVKTQFAQMKYEDELEKVKLLHLESEAIQKRAEAAEQKNQKIVFISLSIFLFLGGLALYFLLKQRHKRKELEKVYATERHISKQLHDGLGNDIFGLMTAIQNTYKPPSILDNLEQLYQKTRDLSHSYAAISGGKEFINEIEFLLTPYQNTTTNIILQGHESIAWEMLKDYKCVTIYRALQELLVNMAKHSNASLVFIKFQQQQNNIHVTYKDNGVGGSIHPKKGTGLANTASRIENCNGTFNFNPTLGKGVEVNITIPL</sequence>
<dbReference type="EC" id="2.7.13.3" evidence="2"/>
<dbReference type="Proteomes" id="UP000077013">
    <property type="component" value="Unassembled WGS sequence"/>
</dbReference>
<keyword evidence="6" id="KW-0802">TPR repeat</keyword>
<dbReference type="CDD" id="cd16917">
    <property type="entry name" value="HATPase_UhpB-NarQ-NarX-like"/>
    <property type="match status" value="1"/>
</dbReference>